<dbReference type="PANTHER" id="PTHR45339">
    <property type="entry name" value="HYBRID SIGNAL TRANSDUCTION HISTIDINE KINASE J"/>
    <property type="match status" value="1"/>
</dbReference>
<keyword evidence="4" id="KW-0902">Two-component regulatory system</keyword>
<proteinExistence type="predicted"/>
<dbReference type="PROSITE" id="PS50109">
    <property type="entry name" value="HIS_KIN"/>
    <property type="match status" value="1"/>
</dbReference>
<reference evidence="10" key="1">
    <citation type="submission" date="2017-04" db="EMBL/GenBank/DDBJ databases">
        <authorList>
            <person name="Varghese N."/>
            <person name="Submissions S."/>
        </authorList>
    </citation>
    <scope>NUCLEOTIDE SEQUENCE [LARGE SCALE GENOMIC DNA]</scope>
    <source>
        <strain evidence="10">DSM 12126</strain>
    </source>
</reference>
<dbReference type="Pfam" id="PF00512">
    <property type="entry name" value="HisKA"/>
    <property type="match status" value="1"/>
</dbReference>
<evidence type="ECO:0000256" key="6">
    <source>
        <dbReference type="SAM" id="Phobius"/>
    </source>
</evidence>
<name>A0A1W1Z0Z0_9SPHI</name>
<dbReference type="SMART" id="SM00387">
    <property type="entry name" value="HATPase_c"/>
    <property type="match status" value="1"/>
</dbReference>
<keyword evidence="6" id="KW-0812">Transmembrane</keyword>
<dbReference type="SUPFAM" id="SSF55874">
    <property type="entry name" value="ATPase domain of HSP90 chaperone/DNA topoisomerase II/histidine kinase"/>
    <property type="match status" value="1"/>
</dbReference>
<keyword evidence="6" id="KW-0472">Membrane</keyword>
<dbReference type="PANTHER" id="PTHR45339:SF1">
    <property type="entry name" value="HYBRID SIGNAL TRANSDUCTION HISTIDINE KINASE J"/>
    <property type="match status" value="1"/>
</dbReference>
<dbReference type="InterPro" id="IPR005467">
    <property type="entry name" value="His_kinase_dom"/>
</dbReference>
<keyword evidence="9" id="KW-0418">Kinase</keyword>
<organism evidence="9 10">
    <name type="scientific">Pedobacter africanus</name>
    <dbReference type="NCBI Taxonomy" id="151894"/>
    <lineage>
        <taxon>Bacteria</taxon>
        <taxon>Pseudomonadati</taxon>
        <taxon>Bacteroidota</taxon>
        <taxon>Sphingobacteriia</taxon>
        <taxon>Sphingobacteriales</taxon>
        <taxon>Sphingobacteriaceae</taxon>
        <taxon>Pedobacter</taxon>
    </lineage>
</organism>
<dbReference type="CDD" id="cd17546">
    <property type="entry name" value="REC_hyHK_CKI1_RcsC-like"/>
    <property type="match status" value="1"/>
</dbReference>
<dbReference type="Pfam" id="PF00072">
    <property type="entry name" value="Response_reg"/>
    <property type="match status" value="1"/>
</dbReference>
<protein>
    <recommendedName>
        <fullName evidence="2">histidine kinase</fullName>
        <ecNumber evidence="2">2.7.13.3</ecNumber>
    </recommendedName>
</protein>
<accession>A0A1W1Z0Z0</accession>
<feature type="domain" description="Histidine kinase" evidence="7">
    <location>
        <begin position="344"/>
        <end position="566"/>
    </location>
</feature>
<dbReference type="InterPro" id="IPR004358">
    <property type="entry name" value="Sig_transdc_His_kin-like_C"/>
</dbReference>
<dbReference type="CDD" id="cd16922">
    <property type="entry name" value="HATPase_EvgS-ArcB-TorS-like"/>
    <property type="match status" value="1"/>
</dbReference>
<evidence type="ECO:0000256" key="5">
    <source>
        <dbReference type="PROSITE-ProRule" id="PRU00169"/>
    </source>
</evidence>
<keyword evidence="10" id="KW-1185">Reference proteome</keyword>
<dbReference type="InterPro" id="IPR036890">
    <property type="entry name" value="HATPase_C_sf"/>
</dbReference>
<dbReference type="SUPFAM" id="SSF47384">
    <property type="entry name" value="Homodimeric domain of signal transducing histidine kinase"/>
    <property type="match status" value="1"/>
</dbReference>
<dbReference type="STRING" id="151894.SAMN04488524_0341"/>
<dbReference type="InterPro" id="IPR001789">
    <property type="entry name" value="Sig_transdc_resp-reg_receiver"/>
</dbReference>
<evidence type="ECO:0000259" key="7">
    <source>
        <dbReference type="PROSITE" id="PS50109"/>
    </source>
</evidence>
<dbReference type="CDD" id="cd00082">
    <property type="entry name" value="HisKA"/>
    <property type="match status" value="1"/>
</dbReference>
<dbReference type="Gene3D" id="3.40.50.2300">
    <property type="match status" value="1"/>
</dbReference>
<dbReference type="EC" id="2.7.13.3" evidence="2"/>
<dbReference type="InterPro" id="IPR011006">
    <property type="entry name" value="CheY-like_superfamily"/>
</dbReference>
<dbReference type="SMART" id="SM00448">
    <property type="entry name" value="REC"/>
    <property type="match status" value="1"/>
</dbReference>
<dbReference type="Gene3D" id="1.10.287.130">
    <property type="match status" value="1"/>
</dbReference>
<dbReference type="InterPro" id="IPR036097">
    <property type="entry name" value="HisK_dim/P_sf"/>
</dbReference>
<dbReference type="Gene3D" id="3.30.565.10">
    <property type="entry name" value="Histidine kinase-like ATPase, C-terminal domain"/>
    <property type="match status" value="1"/>
</dbReference>
<evidence type="ECO:0000256" key="4">
    <source>
        <dbReference type="ARBA" id="ARBA00023012"/>
    </source>
</evidence>
<keyword evidence="9" id="KW-0808">Transferase</keyword>
<dbReference type="RefSeq" id="WP_084236692.1">
    <property type="nucleotide sequence ID" value="NZ_FWXT01000001.1"/>
</dbReference>
<evidence type="ECO:0000259" key="8">
    <source>
        <dbReference type="PROSITE" id="PS50110"/>
    </source>
</evidence>
<keyword evidence="3 5" id="KW-0597">Phosphoprotein</keyword>
<gene>
    <name evidence="9" type="ORF">SAMN04488524_0341</name>
</gene>
<keyword evidence="6" id="KW-1133">Transmembrane helix</keyword>
<dbReference type="SMART" id="SM00388">
    <property type="entry name" value="HisKA"/>
    <property type="match status" value="1"/>
</dbReference>
<dbReference type="EMBL" id="FWXT01000001">
    <property type="protein sequence ID" value="SMC42054.1"/>
    <property type="molecule type" value="Genomic_DNA"/>
</dbReference>
<dbReference type="SUPFAM" id="SSF52172">
    <property type="entry name" value="CheY-like"/>
    <property type="match status" value="1"/>
</dbReference>
<feature type="domain" description="Response regulatory" evidence="8">
    <location>
        <begin position="591"/>
        <end position="709"/>
    </location>
</feature>
<evidence type="ECO:0000256" key="3">
    <source>
        <dbReference type="ARBA" id="ARBA00022553"/>
    </source>
</evidence>
<dbReference type="InterPro" id="IPR003661">
    <property type="entry name" value="HisK_dim/P_dom"/>
</dbReference>
<dbReference type="GO" id="GO:0000155">
    <property type="term" value="F:phosphorelay sensor kinase activity"/>
    <property type="evidence" value="ECO:0007669"/>
    <property type="project" value="InterPro"/>
</dbReference>
<evidence type="ECO:0000256" key="2">
    <source>
        <dbReference type="ARBA" id="ARBA00012438"/>
    </source>
</evidence>
<comment type="catalytic activity">
    <reaction evidence="1">
        <text>ATP + protein L-histidine = ADP + protein N-phospho-L-histidine.</text>
        <dbReference type="EC" id="2.7.13.3"/>
    </reaction>
</comment>
<dbReference type="FunFam" id="3.30.565.10:FF:000010">
    <property type="entry name" value="Sensor histidine kinase RcsC"/>
    <property type="match status" value="1"/>
</dbReference>
<dbReference type="PRINTS" id="PR00344">
    <property type="entry name" value="BCTRLSENSOR"/>
</dbReference>
<sequence length="710" mass="80885">MKIKQRSFLIIFAVIVIFIGFLFRNSILQRAEQKQILNTLSELEINNQQISKLDTITLSLQAAENNFRMYTALWNPEYFLKYTTEIKHISGLLSELAVKDQDNISGIVGDLKSKRRQMLLYGEIKKLADSITNINLQLSTANISKSLLPVKTFPKPVVKKTVEVEEIKSEPVVQKKKFFQRLKNAILNKQEPKDTATIRKTETTYEPVEAGIEAYNKKQVERISAYYKGLLEDQKRNHARLTDKEQTILVLNERIFEHIKQLFKEYKDNSAIVDDARKLALKNKAKNSLDTIDRSGKLNFLISVLAYLGIIFMLYKLYRAYDKTIKANQLAAEQVASKSRFFTSISHEMRTPLNAIMGVSEQLKSTPLNEDQRAMSKLLDNSSSMLLSAVNEVLDFSRLETRKLSLAKTPFRYKRILNEVEGTTKVLADQKKLSLELLQEGAPDLLLDGDPYRLKQIVTNLTANAIKFTDKGKVSIEVEVKPTEEKHVLLLIKVKDTGIGIAAENIPLIFNEFSQVIHSKRNDWQTGSGLGLTISKKLVDLHKGKIEVQSTLGKGTTFSVELPYWIAPEEEENLDLQQEQVINSDRFKNIHVLVVDDSEMNLLVIKMIFKKLGISYDTAEGGADALQHIEKKRYDLVLTDIQMPEMDGMELTRRIRANADPKKSKIPVIAITGQISPDFHEMYLAAGLNDYLIKPISEMELKEKILDYIV</sequence>
<dbReference type="PROSITE" id="PS50110">
    <property type="entry name" value="RESPONSE_REGULATORY"/>
    <property type="match status" value="1"/>
</dbReference>
<feature type="transmembrane region" description="Helical" evidence="6">
    <location>
        <begin position="7"/>
        <end position="23"/>
    </location>
</feature>
<dbReference type="InterPro" id="IPR003594">
    <property type="entry name" value="HATPase_dom"/>
</dbReference>
<evidence type="ECO:0000313" key="9">
    <source>
        <dbReference type="EMBL" id="SMC42054.1"/>
    </source>
</evidence>
<dbReference type="Proteomes" id="UP000192756">
    <property type="component" value="Unassembled WGS sequence"/>
</dbReference>
<dbReference type="Pfam" id="PF02518">
    <property type="entry name" value="HATPase_c"/>
    <property type="match status" value="1"/>
</dbReference>
<feature type="modified residue" description="4-aspartylphosphate" evidence="5">
    <location>
        <position position="640"/>
    </location>
</feature>
<dbReference type="AlphaFoldDB" id="A0A1W1Z0Z0"/>
<evidence type="ECO:0000256" key="1">
    <source>
        <dbReference type="ARBA" id="ARBA00000085"/>
    </source>
</evidence>
<dbReference type="OrthoDB" id="9811889at2"/>
<evidence type="ECO:0000313" key="10">
    <source>
        <dbReference type="Proteomes" id="UP000192756"/>
    </source>
</evidence>